<keyword evidence="1" id="KW-0418">Kinase</keyword>
<evidence type="ECO:0000313" key="1">
    <source>
        <dbReference type="EMBL" id="AKO53653.1"/>
    </source>
</evidence>
<reference evidence="1 2" key="1">
    <citation type="submission" date="2015-05" db="EMBL/GenBank/DDBJ databases">
        <title>Complete genome of Marinobacter psychrophilus strain 20041T isolated from sea-ice of the Canadian Basin.</title>
        <authorList>
            <person name="Song L."/>
            <person name="Ren L."/>
            <person name="Yu Y."/>
            <person name="Wang X."/>
        </authorList>
    </citation>
    <scope>NUCLEOTIDE SEQUENCE [LARGE SCALE GENOMIC DNA]</scope>
    <source>
        <strain evidence="1 2">20041</strain>
    </source>
</reference>
<accession>A0A0H4I7F0</accession>
<dbReference type="EMBL" id="CP011494">
    <property type="protein sequence ID" value="AKO53653.1"/>
    <property type="molecule type" value="Genomic_DNA"/>
</dbReference>
<protein>
    <submittedName>
        <fullName evidence="1">Shikimate kinase</fullName>
    </submittedName>
</protein>
<dbReference type="STRING" id="330734.ABA45_15485"/>
<dbReference type="RefSeq" id="WP_048387626.1">
    <property type="nucleotide sequence ID" value="NZ_CP011494.1"/>
</dbReference>
<dbReference type="KEGG" id="mpq:ABA45_15485"/>
<proteinExistence type="predicted"/>
<dbReference type="PATRIC" id="fig|330734.3.peg.3259"/>
<dbReference type="GO" id="GO:0016301">
    <property type="term" value="F:kinase activity"/>
    <property type="evidence" value="ECO:0007669"/>
    <property type="project" value="UniProtKB-KW"/>
</dbReference>
<name>A0A0H4I7F0_9GAMM</name>
<dbReference type="Proteomes" id="UP000036406">
    <property type="component" value="Chromosome"/>
</dbReference>
<keyword evidence="2" id="KW-1185">Reference proteome</keyword>
<dbReference type="AlphaFoldDB" id="A0A0H4I7F0"/>
<keyword evidence="1" id="KW-0808">Transferase</keyword>
<gene>
    <name evidence="1" type="ORF">ABA45_15485</name>
</gene>
<evidence type="ECO:0000313" key="2">
    <source>
        <dbReference type="Proteomes" id="UP000036406"/>
    </source>
</evidence>
<sequence length="209" mass="23254">MTQNLLLLLGQYHPVVIEGMGGYDPRDPALVAAEVSERLMSYWGQNQVQKPKLLITQGDPLEERGISAITPLVAARFGLSRGLVCLDEEIAEYHSPNADRDNVILEVKYSQLVAVLNHSRPGVMERLERAIEDRIDRKNQKRKALGENPLKDYFRDFALLQEVTKAACSQLCQGITVAHTSSEISEFSVTGFYTVGLELGLVDPDDMVP</sequence>
<organism evidence="1 2">
    <name type="scientific">Marinobacter psychrophilus</name>
    <dbReference type="NCBI Taxonomy" id="330734"/>
    <lineage>
        <taxon>Bacteria</taxon>
        <taxon>Pseudomonadati</taxon>
        <taxon>Pseudomonadota</taxon>
        <taxon>Gammaproteobacteria</taxon>
        <taxon>Pseudomonadales</taxon>
        <taxon>Marinobacteraceae</taxon>
        <taxon>Marinobacter</taxon>
    </lineage>
</organism>